<reference evidence="2" key="1">
    <citation type="journal article" date="2022" name="bioRxiv">
        <title>Sequencing and chromosome-scale assembly of the giantPleurodeles waltlgenome.</title>
        <authorList>
            <person name="Brown T."/>
            <person name="Elewa A."/>
            <person name="Iarovenko S."/>
            <person name="Subramanian E."/>
            <person name="Araus A.J."/>
            <person name="Petzold A."/>
            <person name="Susuki M."/>
            <person name="Suzuki K.-i.T."/>
            <person name="Hayashi T."/>
            <person name="Toyoda A."/>
            <person name="Oliveira C."/>
            <person name="Osipova E."/>
            <person name="Leigh N.D."/>
            <person name="Simon A."/>
            <person name="Yun M.H."/>
        </authorList>
    </citation>
    <scope>NUCLEOTIDE SEQUENCE</scope>
    <source>
        <strain evidence="2">20211129_DDA</strain>
        <tissue evidence="2">Liver</tissue>
    </source>
</reference>
<sequence>MDGAAPFHADPGTAWYPTATTEDKTPGNGNPDIRIPIALPVEERTQHRREEKEVADKAGNPDIRVPKSVKTEEGLCVWRTDGEKNAEEKDAEEERMETATREDIKGSEKNRDPHLGGTEAENNQETHTEGQDSPQRLELRHVLGGTWLKQVVVDNKGVNKDKKEQ</sequence>
<name>A0AAV7X3B8_PLEWA</name>
<organism evidence="2 3">
    <name type="scientific">Pleurodeles waltl</name>
    <name type="common">Iberian ribbed newt</name>
    <dbReference type="NCBI Taxonomy" id="8319"/>
    <lineage>
        <taxon>Eukaryota</taxon>
        <taxon>Metazoa</taxon>
        <taxon>Chordata</taxon>
        <taxon>Craniata</taxon>
        <taxon>Vertebrata</taxon>
        <taxon>Euteleostomi</taxon>
        <taxon>Amphibia</taxon>
        <taxon>Batrachia</taxon>
        <taxon>Caudata</taxon>
        <taxon>Salamandroidea</taxon>
        <taxon>Salamandridae</taxon>
        <taxon>Pleurodelinae</taxon>
        <taxon>Pleurodeles</taxon>
    </lineage>
</organism>
<dbReference type="Proteomes" id="UP001066276">
    <property type="component" value="Chromosome 1_1"/>
</dbReference>
<gene>
    <name evidence="2" type="ORF">NDU88_006137</name>
</gene>
<feature type="compositionally biased region" description="Basic and acidic residues" evidence="1">
    <location>
        <begin position="124"/>
        <end position="137"/>
    </location>
</feature>
<dbReference type="EMBL" id="JANPWB010000001">
    <property type="protein sequence ID" value="KAJ1218559.1"/>
    <property type="molecule type" value="Genomic_DNA"/>
</dbReference>
<accession>A0AAV7X3B8</accession>
<evidence type="ECO:0000313" key="2">
    <source>
        <dbReference type="EMBL" id="KAJ1218559.1"/>
    </source>
</evidence>
<feature type="region of interest" description="Disordered" evidence="1">
    <location>
        <begin position="1"/>
        <end position="137"/>
    </location>
</feature>
<comment type="caution">
    <text evidence="2">The sequence shown here is derived from an EMBL/GenBank/DDBJ whole genome shotgun (WGS) entry which is preliminary data.</text>
</comment>
<feature type="compositionally biased region" description="Basic and acidic residues" evidence="1">
    <location>
        <begin position="96"/>
        <end position="114"/>
    </location>
</feature>
<feature type="compositionally biased region" description="Basic and acidic residues" evidence="1">
    <location>
        <begin position="41"/>
        <end position="56"/>
    </location>
</feature>
<protein>
    <submittedName>
        <fullName evidence="2">Uncharacterized protein</fullName>
    </submittedName>
</protein>
<proteinExistence type="predicted"/>
<evidence type="ECO:0000313" key="3">
    <source>
        <dbReference type="Proteomes" id="UP001066276"/>
    </source>
</evidence>
<dbReference type="AlphaFoldDB" id="A0AAV7X3B8"/>
<keyword evidence="3" id="KW-1185">Reference proteome</keyword>
<evidence type="ECO:0000256" key="1">
    <source>
        <dbReference type="SAM" id="MobiDB-lite"/>
    </source>
</evidence>